<dbReference type="InterPro" id="IPR040026">
    <property type="entry name" value="FliD"/>
</dbReference>
<dbReference type="InterPro" id="IPR010809">
    <property type="entry name" value="FliD_C"/>
</dbReference>
<keyword evidence="4 5" id="KW-0975">Bacterial flagellum</keyword>
<comment type="caution">
    <text evidence="8">The sequence shown here is derived from an EMBL/GenBank/DDBJ whole genome shotgun (WGS) entry which is preliminary data.</text>
</comment>
<keyword evidence="8" id="KW-0282">Flagellum</keyword>
<dbReference type="Proteomes" id="UP000637513">
    <property type="component" value="Unassembled WGS sequence"/>
</dbReference>
<reference evidence="8 9" key="1">
    <citation type="submission" date="2020-08" db="EMBL/GenBank/DDBJ databases">
        <title>Genome public.</title>
        <authorList>
            <person name="Liu C."/>
            <person name="Sun Q."/>
        </authorList>
    </citation>
    <scope>NUCLEOTIDE SEQUENCE [LARGE SCALE GENOMIC DNA]</scope>
    <source>
        <strain evidence="8 9">BX3</strain>
    </source>
</reference>
<feature type="domain" description="Flagellar hook-associated protein 2 C-terminal" evidence="7">
    <location>
        <begin position="417"/>
        <end position="677"/>
    </location>
</feature>
<accession>A0ABR7MVG8</accession>
<evidence type="ECO:0000259" key="7">
    <source>
        <dbReference type="Pfam" id="PF07195"/>
    </source>
</evidence>
<comment type="subcellular location">
    <subcellularLocation>
        <location evidence="5">Secreted</location>
    </subcellularLocation>
    <subcellularLocation>
        <location evidence="5">Bacterial flagellum</location>
    </subcellularLocation>
</comment>
<dbReference type="Pfam" id="PF02465">
    <property type="entry name" value="FliD_N"/>
    <property type="match status" value="1"/>
</dbReference>
<gene>
    <name evidence="8" type="primary">fliD</name>
    <name evidence="8" type="ORF">H8700_08695</name>
</gene>
<evidence type="ECO:0000256" key="5">
    <source>
        <dbReference type="RuleBase" id="RU362066"/>
    </source>
</evidence>
<dbReference type="PANTHER" id="PTHR30288">
    <property type="entry name" value="FLAGELLAR CAP/ASSEMBLY PROTEIN FLID"/>
    <property type="match status" value="1"/>
</dbReference>
<keyword evidence="5" id="KW-0964">Secreted</keyword>
<evidence type="ECO:0000256" key="1">
    <source>
        <dbReference type="ARBA" id="ARBA00009764"/>
    </source>
</evidence>
<dbReference type="InterPro" id="IPR003481">
    <property type="entry name" value="FliD_N"/>
</dbReference>
<evidence type="ECO:0000256" key="4">
    <source>
        <dbReference type="ARBA" id="ARBA00023143"/>
    </source>
</evidence>
<evidence type="ECO:0000313" key="8">
    <source>
        <dbReference type="EMBL" id="MBC8557785.1"/>
    </source>
</evidence>
<keyword evidence="9" id="KW-1185">Reference proteome</keyword>
<keyword evidence="8" id="KW-0969">Cilium</keyword>
<evidence type="ECO:0000256" key="3">
    <source>
        <dbReference type="ARBA" id="ARBA00023054"/>
    </source>
</evidence>
<evidence type="ECO:0000313" key="9">
    <source>
        <dbReference type="Proteomes" id="UP000637513"/>
    </source>
</evidence>
<feature type="domain" description="Flagellar hook-associated protein 2 N-terminal" evidence="6">
    <location>
        <begin position="9"/>
        <end position="106"/>
    </location>
</feature>
<evidence type="ECO:0000259" key="6">
    <source>
        <dbReference type="Pfam" id="PF02465"/>
    </source>
</evidence>
<comment type="similarity">
    <text evidence="1 5">Belongs to the FliD family.</text>
</comment>
<comment type="subunit">
    <text evidence="2 5">Homopentamer.</text>
</comment>
<keyword evidence="8" id="KW-0966">Cell projection</keyword>
<dbReference type="EMBL" id="JACRSW010000031">
    <property type="protein sequence ID" value="MBC8557785.1"/>
    <property type="molecule type" value="Genomic_DNA"/>
</dbReference>
<comment type="function">
    <text evidence="5">Required for morphogenesis and for the elongation of the flagellar filament by facilitating polymerization of the flagellin monomers at the tip of growing filament. Forms a capping structure, which prevents flagellin subunits (transported through the central channel of the flagellum) from leaking out without polymerization at the distal end.</text>
</comment>
<dbReference type="Pfam" id="PF07195">
    <property type="entry name" value="FliD_C"/>
    <property type="match status" value="1"/>
</dbReference>
<dbReference type="RefSeq" id="WP_249305151.1">
    <property type="nucleotide sequence ID" value="NZ_JACRSW010000031.1"/>
</dbReference>
<name>A0ABR7MVG8_9FIRM</name>
<evidence type="ECO:0000256" key="2">
    <source>
        <dbReference type="ARBA" id="ARBA00011255"/>
    </source>
</evidence>
<proteinExistence type="inferred from homology"/>
<organism evidence="8 9">
    <name type="scientific">Jutongia hominis</name>
    <dbReference type="NCBI Taxonomy" id="2763664"/>
    <lineage>
        <taxon>Bacteria</taxon>
        <taxon>Bacillati</taxon>
        <taxon>Bacillota</taxon>
        <taxon>Clostridia</taxon>
        <taxon>Lachnospirales</taxon>
        <taxon>Lachnospiraceae</taxon>
        <taxon>Jutongia</taxon>
    </lineage>
</organism>
<dbReference type="PANTHER" id="PTHR30288:SF0">
    <property type="entry name" value="FLAGELLAR HOOK-ASSOCIATED PROTEIN 2"/>
    <property type="match status" value="1"/>
</dbReference>
<protein>
    <recommendedName>
        <fullName evidence="5">Flagellar hook-associated protein 2</fullName>
        <shortName evidence="5">HAP2</shortName>
    </recommendedName>
    <alternativeName>
        <fullName evidence="5">Flagellar cap protein</fullName>
    </alternativeName>
</protein>
<sequence>MIRMTGLNSGLDTDSIVQALMSAQRMKKTKVTSKKTKLEWKKDIWSEMNTKLYDFYKGSLNKIKSQSAYKTKAATSSDTSKVTATATSQAAEGTYKVKVNSLASAQYVTSGKLGTLTDGSKAKETTKLTELADPIAAGTQIAIKSKSGTSLLLVDENTTIGDFTKACTNAGLKASFDETQQRFFISSDDSGVDQTFSITASNLTTDQQDTIANWKKQIGYDNLSSSDKASVQKIFDQLQTGSATIDKVQNSIESYTDKAASNAVNAYYKKQLQDGYEASYFTDDEHTKVSDAGKQALLDSGVKQDDLDKMTEKELADSINSLISKNVAKDLKSDEYQQKITDGIENGIANADDDFLKKDSATRKIDSVAAATTFKDDIGTITNSSSVLAGLGLSSIDGTAVAEGDAGNTSGMVVIAASDASIELNGATLSSSGSTITVNGLTLNILDMTAGSEVSISVTKDVSGIYDTIKDFISEYNSILKEMNTKYNASSAKDYDVLTDEQKEAMSDDEVEKWEDKIKDSLLRRDDTLSSLISSFRDNMSGTITASDGKRYALSSIGISTSADYAEGGLLHIKGDEDDSEYADETNKLEELLNKDPDLVMEVFSGLASNLYDDLFKKMGKTSMSSALTFYNDVEMNSQLSDYKDEIKKWDSKLSTMEERYYSQFTAMEKALASLNSQSNSLSNFFS</sequence>
<keyword evidence="3" id="KW-0175">Coiled coil</keyword>